<reference evidence="1 2" key="1">
    <citation type="submission" date="2016-11" db="EMBL/GenBank/DDBJ databases">
        <title>The macronuclear genome of Stentor coeruleus: a giant cell with tiny introns.</title>
        <authorList>
            <person name="Slabodnick M."/>
            <person name="Ruby J.G."/>
            <person name="Reiff S.B."/>
            <person name="Swart E.C."/>
            <person name="Gosai S."/>
            <person name="Prabakaran S."/>
            <person name="Witkowska E."/>
            <person name="Larue G.E."/>
            <person name="Fisher S."/>
            <person name="Freeman R.M."/>
            <person name="Gunawardena J."/>
            <person name="Chu W."/>
            <person name="Stover N.A."/>
            <person name="Gregory B.D."/>
            <person name="Nowacki M."/>
            <person name="Derisi J."/>
            <person name="Roy S.W."/>
            <person name="Marshall W.F."/>
            <person name="Sood P."/>
        </authorList>
    </citation>
    <scope>NUCLEOTIDE SEQUENCE [LARGE SCALE GENOMIC DNA]</scope>
    <source>
        <strain evidence="1">WM001</strain>
    </source>
</reference>
<dbReference type="Proteomes" id="UP000187209">
    <property type="component" value="Unassembled WGS sequence"/>
</dbReference>
<sequence length="555" mass="63698">MSSTVMLESQCTSFVDSCEECQFLFKTKSQCLNYCKNYNNCYSETLVKSDLSSLCSKCLDVDSSDYPDCVYKNCPKSLSEKVERLAINSLHSFGKQAPPSKVFCTSSTTPLCSYYYSSTSLLSISSTSESNCENCKNYEGSSYANCVYFYCRNEISSQTLASSYLIQETTLSECTDACYYDWYYFQHDYSTCVKYNCKKSSSKPYKTIYLLAETSTKISQCEACYFYYANDDLVSCSVSFCHDEIINADQLFTQTDIQTSYCTDCKQFWQKGNYDDYYECANWYCKEIINNKALEFFKGQKTFTSVRGGQYNDCTKCESAYEGQAKEDCVYYFCAEKVLGTSMIQEVKENFCIENCYQSYVENYYSYEEYYSCAYEYCKEEFFEIYKVYLEKIEENKNVVCGECNKIGSGCLCEKCLFYDPMDEKFRYAVIPEPTLVQLVEGENIQGLVGFAIEFSGELEDFTCGKCENNGQEGIFDCEFFACEDGGVEGLWDEKKQVFSYFVKSPEENQQTGLLNKSGIQIGVVIIGAVGILKYWRKRKNHQGCGQEVGYRILS</sequence>
<name>A0A1R2ANF1_9CILI</name>
<dbReference type="EMBL" id="MPUH01001842">
    <property type="protein sequence ID" value="OMJ66037.1"/>
    <property type="molecule type" value="Genomic_DNA"/>
</dbReference>
<evidence type="ECO:0000313" key="2">
    <source>
        <dbReference type="Proteomes" id="UP000187209"/>
    </source>
</evidence>
<protein>
    <submittedName>
        <fullName evidence="1">Uncharacterized protein</fullName>
    </submittedName>
</protein>
<evidence type="ECO:0000313" key="1">
    <source>
        <dbReference type="EMBL" id="OMJ66037.1"/>
    </source>
</evidence>
<proteinExistence type="predicted"/>
<gene>
    <name evidence="1" type="ORF">SteCoe_37262</name>
</gene>
<keyword evidence="2" id="KW-1185">Reference proteome</keyword>
<comment type="caution">
    <text evidence="1">The sequence shown here is derived from an EMBL/GenBank/DDBJ whole genome shotgun (WGS) entry which is preliminary data.</text>
</comment>
<accession>A0A1R2ANF1</accession>
<organism evidence="1 2">
    <name type="scientific">Stentor coeruleus</name>
    <dbReference type="NCBI Taxonomy" id="5963"/>
    <lineage>
        <taxon>Eukaryota</taxon>
        <taxon>Sar</taxon>
        <taxon>Alveolata</taxon>
        <taxon>Ciliophora</taxon>
        <taxon>Postciliodesmatophora</taxon>
        <taxon>Heterotrichea</taxon>
        <taxon>Heterotrichida</taxon>
        <taxon>Stentoridae</taxon>
        <taxon>Stentor</taxon>
    </lineage>
</organism>
<dbReference type="AlphaFoldDB" id="A0A1R2ANF1"/>